<dbReference type="AlphaFoldDB" id="A0AB39UVP9"/>
<feature type="binding site" evidence="9">
    <location>
        <position position="10"/>
    </location>
    <ligand>
        <name>S-adenosyl-L-methionine</name>
        <dbReference type="ChEBI" id="CHEBI:59789"/>
    </ligand>
</feature>
<dbReference type="EC" id="2.1.1.67" evidence="4 9"/>
<evidence type="ECO:0000256" key="9">
    <source>
        <dbReference type="HAMAP-Rule" id="MF_00812"/>
    </source>
</evidence>
<dbReference type="GO" id="GO:0010038">
    <property type="term" value="P:response to metal ion"/>
    <property type="evidence" value="ECO:0007669"/>
    <property type="project" value="InterPro"/>
</dbReference>
<dbReference type="InterPro" id="IPR022474">
    <property type="entry name" value="Thiopur_S-MeTfrase_Se/Te_detox"/>
</dbReference>
<dbReference type="PIRSF" id="PIRSF023956">
    <property type="entry name" value="Thiopurine_S-methyltransferase"/>
    <property type="match status" value="1"/>
</dbReference>
<organism evidence="10">
    <name type="scientific">Thermohahella caldifontis</name>
    <dbReference type="NCBI Taxonomy" id="3142973"/>
    <lineage>
        <taxon>Bacteria</taxon>
        <taxon>Pseudomonadati</taxon>
        <taxon>Pseudomonadota</taxon>
        <taxon>Gammaproteobacteria</taxon>
        <taxon>Oceanospirillales</taxon>
        <taxon>Hahellaceae</taxon>
        <taxon>Thermohahella</taxon>
    </lineage>
</organism>
<dbReference type="InterPro" id="IPR025835">
    <property type="entry name" value="Thiopurine_S-MeTrfase"/>
</dbReference>
<name>A0AB39UVP9_9GAMM</name>
<keyword evidence="6 9" id="KW-0489">Methyltransferase</keyword>
<dbReference type="PANTHER" id="PTHR10259:SF11">
    <property type="entry name" value="THIOPURINE S-METHYLTRANSFERASE"/>
    <property type="match status" value="1"/>
</dbReference>
<keyword evidence="7 9" id="KW-0808">Transferase</keyword>
<evidence type="ECO:0000256" key="3">
    <source>
        <dbReference type="ARBA" id="ARBA00008145"/>
    </source>
</evidence>
<feature type="binding site" evidence="9">
    <location>
        <position position="45"/>
    </location>
    <ligand>
        <name>S-adenosyl-L-methionine</name>
        <dbReference type="ChEBI" id="CHEBI:59789"/>
    </ligand>
</feature>
<keyword evidence="8 9" id="KW-0949">S-adenosyl-L-methionine</keyword>
<dbReference type="PROSITE" id="PS51585">
    <property type="entry name" value="SAM_MT_TPMT"/>
    <property type="match status" value="1"/>
</dbReference>
<gene>
    <name evidence="9" type="primary">tpm</name>
    <name evidence="10" type="ORF">AAIA72_14800</name>
</gene>
<dbReference type="Gene3D" id="3.40.50.150">
    <property type="entry name" value="Vaccinia Virus protein VP39"/>
    <property type="match status" value="1"/>
</dbReference>
<reference evidence="10" key="1">
    <citation type="submission" date="2024-05" db="EMBL/GenBank/DDBJ databases">
        <title>Genome sequencing of novel strain.</title>
        <authorList>
            <person name="Ganbat D."/>
            <person name="Ganbat S."/>
            <person name="Lee S.-J."/>
        </authorList>
    </citation>
    <scope>NUCLEOTIDE SEQUENCE</scope>
    <source>
        <strain evidence="10">SMD15-11</strain>
    </source>
</reference>
<dbReference type="RefSeq" id="WP_369601069.1">
    <property type="nucleotide sequence ID" value="NZ_CP154858.1"/>
</dbReference>
<dbReference type="Pfam" id="PF05724">
    <property type="entry name" value="TPMT"/>
    <property type="match status" value="1"/>
</dbReference>
<feature type="binding site" evidence="9">
    <location>
        <position position="66"/>
    </location>
    <ligand>
        <name>S-adenosyl-L-methionine</name>
        <dbReference type="ChEBI" id="CHEBI:59789"/>
    </ligand>
</feature>
<proteinExistence type="inferred from homology"/>
<dbReference type="HAMAP" id="MF_00812">
    <property type="entry name" value="Thiopur_methtran"/>
    <property type="match status" value="1"/>
</dbReference>
<evidence type="ECO:0000256" key="2">
    <source>
        <dbReference type="ARBA" id="ARBA00004496"/>
    </source>
</evidence>
<dbReference type="InterPro" id="IPR029063">
    <property type="entry name" value="SAM-dependent_MTases_sf"/>
</dbReference>
<dbReference type="FunFam" id="3.40.50.150:FF:000101">
    <property type="entry name" value="Thiopurine S-methyltransferase"/>
    <property type="match status" value="1"/>
</dbReference>
<feature type="binding site" evidence="9">
    <location>
        <position position="123"/>
    </location>
    <ligand>
        <name>S-adenosyl-L-methionine</name>
        <dbReference type="ChEBI" id="CHEBI:59789"/>
    </ligand>
</feature>
<dbReference type="NCBIfam" id="TIGR03840">
    <property type="entry name" value="TMPT_Se_Te"/>
    <property type="match status" value="1"/>
</dbReference>
<dbReference type="GO" id="GO:0008119">
    <property type="term" value="F:thiopurine S-methyltransferase activity"/>
    <property type="evidence" value="ECO:0007669"/>
    <property type="project" value="UniProtKB-UniRule"/>
</dbReference>
<comment type="catalytic activity">
    <reaction evidence="1 9">
        <text>S-adenosyl-L-methionine + a thiopurine = S-adenosyl-L-homocysteine + a thiopurine S-methylether.</text>
        <dbReference type="EC" id="2.1.1.67"/>
    </reaction>
</comment>
<dbReference type="InterPro" id="IPR008854">
    <property type="entry name" value="TPMT"/>
</dbReference>
<dbReference type="NCBIfam" id="NF009732">
    <property type="entry name" value="PRK13255.1"/>
    <property type="match status" value="1"/>
</dbReference>
<comment type="subcellular location">
    <subcellularLocation>
        <location evidence="2 9">Cytoplasm</location>
    </subcellularLocation>
</comment>
<sequence>MDHSFWHRIWQENQIGFHQPDINPWLQGYWSGVAGQGTGKVLVPLCGKSRDLWWLHERGHPVLGVELSPIACADFFAEAGRTPETRPDTRFTRHGLDRLELWCGDFFALTAEDVQDVSLVYDRAALIALPPDMRRRYADHLRAILPSATRMLLITLDHDAEVPGPPFAVSEEEVRALYGRHFEVDKVRSKALPTDHPLVQRGMQGAREEVYVLVSRQ</sequence>
<protein>
    <recommendedName>
        <fullName evidence="4 9">Thiopurine S-methyltransferase</fullName>
        <ecNumber evidence="4 9">2.1.1.67</ecNumber>
    </recommendedName>
    <alternativeName>
        <fullName evidence="9">Thiopurine methyltransferase</fullName>
    </alternativeName>
</protein>
<evidence type="ECO:0000313" key="10">
    <source>
        <dbReference type="EMBL" id="XDT72048.1"/>
    </source>
</evidence>
<comment type="similarity">
    <text evidence="3 9">Belongs to the class I-like SAM-binding methyltransferase superfamily. TPMT family.</text>
</comment>
<dbReference type="SUPFAM" id="SSF53335">
    <property type="entry name" value="S-adenosyl-L-methionine-dependent methyltransferases"/>
    <property type="match status" value="1"/>
</dbReference>
<dbReference type="GO" id="GO:0005737">
    <property type="term" value="C:cytoplasm"/>
    <property type="evidence" value="ECO:0007669"/>
    <property type="project" value="UniProtKB-SubCell"/>
</dbReference>
<dbReference type="GO" id="GO:0032259">
    <property type="term" value="P:methylation"/>
    <property type="evidence" value="ECO:0007669"/>
    <property type="project" value="UniProtKB-KW"/>
</dbReference>
<dbReference type="PANTHER" id="PTHR10259">
    <property type="entry name" value="THIOPURINE S-METHYLTRANSFERASE"/>
    <property type="match status" value="1"/>
</dbReference>
<evidence type="ECO:0000256" key="1">
    <source>
        <dbReference type="ARBA" id="ARBA00000903"/>
    </source>
</evidence>
<evidence type="ECO:0000256" key="7">
    <source>
        <dbReference type="ARBA" id="ARBA00022679"/>
    </source>
</evidence>
<evidence type="ECO:0000256" key="8">
    <source>
        <dbReference type="ARBA" id="ARBA00022691"/>
    </source>
</evidence>
<accession>A0AB39UVP9</accession>
<dbReference type="EMBL" id="CP154858">
    <property type="protein sequence ID" value="XDT72048.1"/>
    <property type="molecule type" value="Genomic_DNA"/>
</dbReference>
<evidence type="ECO:0000256" key="5">
    <source>
        <dbReference type="ARBA" id="ARBA00022490"/>
    </source>
</evidence>
<evidence type="ECO:0000256" key="4">
    <source>
        <dbReference type="ARBA" id="ARBA00011905"/>
    </source>
</evidence>
<dbReference type="KEGG" id="tcd:AAIA72_14800"/>
<evidence type="ECO:0000256" key="6">
    <source>
        <dbReference type="ARBA" id="ARBA00022603"/>
    </source>
</evidence>
<keyword evidence="5 9" id="KW-0963">Cytoplasm</keyword>